<feature type="binding site" evidence="12">
    <location>
        <begin position="240"/>
        <end position="241"/>
    </location>
    <ligand>
        <name>ATP</name>
        <dbReference type="ChEBI" id="CHEBI:30616"/>
    </ligand>
</feature>
<organism evidence="14 15">
    <name type="scientific">Virgibacillus xinjiangensis</name>
    <dbReference type="NCBI Taxonomy" id="393090"/>
    <lineage>
        <taxon>Bacteria</taxon>
        <taxon>Bacillati</taxon>
        <taxon>Bacillota</taxon>
        <taxon>Bacilli</taxon>
        <taxon>Bacillales</taxon>
        <taxon>Bacillaceae</taxon>
        <taxon>Virgibacillus</taxon>
    </lineage>
</organism>
<evidence type="ECO:0000256" key="5">
    <source>
        <dbReference type="ARBA" id="ARBA00022723"/>
    </source>
</evidence>
<comment type="subcellular location">
    <subcellularLocation>
        <location evidence="12">Cytoplasm</location>
    </subcellularLocation>
</comment>
<comment type="similarity">
    <text evidence="1">Belongs to the carbohydrate kinase pfkB family.</text>
</comment>
<dbReference type="RefSeq" id="WP_390266714.1">
    <property type="nucleotide sequence ID" value="NZ_JBHRSA010000003.1"/>
</dbReference>
<keyword evidence="4 12" id="KW-0808">Transferase</keyword>
<dbReference type="SUPFAM" id="SSF53613">
    <property type="entry name" value="Ribokinase-like"/>
    <property type="match status" value="1"/>
</dbReference>
<sequence>MHRKKKVCVVGSMNMDLMVTADRVPEQGETILGDSFAMSPGGKGANQAVAAARLGADVEMIGAVGDDSFGHVLLSALKEEGIHTEAVQFLAGIATGTATIILSGSDNRIIVAPGANKQVSPELVQAQKEKIADSSILLLQLELPVETVAAAADIARQNDVPIILNPAPYQELPESLLRSAAFLTPNMVENAAMQESSLYSFIKEKLILTKGKQGAAFYEKGEVTTIPSHEVDVKDTTGAGDTFNGALAAQLSDGRSVIEAVTAANAAAALSVKKAGAQAGMPTLSELEQFLDGK</sequence>
<evidence type="ECO:0000256" key="2">
    <source>
        <dbReference type="ARBA" id="ARBA00012035"/>
    </source>
</evidence>
<evidence type="ECO:0000256" key="4">
    <source>
        <dbReference type="ARBA" id="ARBA00022679"/>
    </source>
</evidence>
<evidence type="ECO:0000256" key="11">
    <source>
        <dbReference type="ARBA" id="ARBA00023277"/>
    </source>
</evidence>
<name>A0ABV7CQK9_9BACI</name>
<dbReference type="InterPro" id="IPR002139">
    <property type="entry name" value="Ribo/fructo_kinase"/>
</dbReference>
<dbReference type="NCBIfam" id="TIGR02152">
    <property type="entry name" value="D_ribokin_bact"/>
    <property type="match status" value="1"/>
</dbReference>
<feature type="binding site" evidence="12">
    <location>
        <position position="235"/>
    </location>
    <ligand>
        <name>K(+)</name>
        <dbReference type="ChEBI" id="CHEBI:29103"/>
    </ligand>
</feature>
<keyword evidence="9 12" id="KW-0460">Magnesium</keyword>
<protein>
    <recommendedName>
        <fullName evidence="3 12">Ribokinase</fullName>
        <shortName evidence="12">RK</shortName>
        <ecNumber evidence="2 12">2.7.1.15</ecNumber>
    </recommendedName>
</protein>
<dbReference type="InterPro" id="IPR002173">
    <property type="entry name" value="Carboh/pur_kinase_PfkB_CS"/>
</dbReference>
<feature type="binding site" evidence="12">
    <location>
        <begin position="42"/>
        <end position="46"/>
    </location>
    <ligand>
        <name>substrate</name>
    </ligand>
</feature>
<evidence type="ECO:0000256" key="9">
    <source>
        <dbReference type="ARBA" id="ARBA00022842"/>
    </source>
</evidence>
<accession>A0ABV7CQK9</accession>
<feature type="binding site" evidence="12">
    <location>
        <begin position="14"/>
        <end position="16"/>
    </location>
    <ligand>
        <name>substrate</name>
    </ligand>
</feature>
<dbReference type="PRINTS" id="PR00990">
    <property type="entry name" value="RIBOKINASE"/>
</dbReference>
<keyword evidence="6 12" id="KW-0547">Nucleotide-binding</keyword>
<dbReference type="Pfam" id="PF00294">
    <property type="entry name" value="PfkB"/>
    <property type="match status" value="1"/>
</dbReference>
<feature type="binding site" evidence="12">
    <location>
        <position position="186"/>
    </location>
    <ligand>
        <name>ATP</name>
        <dbReference type="ChEBI" id="CHEBI:30616"/>
    </ligand>
</feature>
<dbReference type="Proteomes" id="UP001595279">
    <property type="component" value="Unassembled WGS sequence"/>
</dbReference>
<dbReference type="PANTHER" id="PTHR10584">
    <property type="entry name" value="SUGAR KINASE"/>
    <property type="match status" value="1"/>
</dbReference>
<keyword evidence="11 12" id="KW-0119">Carbohydrate metabolism</keyword>
<evidence type="ECO:0000256" key="8">
    <source>
        <dbReference type="ARBA" id="ARBA00022840"/>
    </source>
</evidence>
<dbReference type="CDD" id="cd01174">
    <property type="entry name" value="ribokinase"/>
    <property type="match status" value="1"/>
</dbReference>
<evidence type="ECO:0000256" key="6">
    <source>
        <dbReference type="ARBA" id="ARBA00022741"/>
    </source>
</evidence>
<evidence type="ECO:0000256" key="7">
    <source>
        <dbReference type="ARBA" id="ARBA00022777"/>
    </source>
</evidence>
<keyword evidence="10 12" id="KW-0630">Potassium</keyword>
<dbReference type="EMBL" id="JBHRSA010000003">
    <property type="protein sequence ID" value="MFC3038706.1"/>
    <property type="molecule type" value="Genomic_DNA"/>
</dbReference>
<feature type="binding site" evidence="12">
    <location>
        <position position="142"/>
    </location>
    <ligand>
        <name>substrate</name>
    </ligand>
</feature>
<feature type="binding site" evidence="12">
    <location>
        <position position="241"/>
    </location>
    <ligand>
        <name>substrate</name>
    </ligand>
</feature>
<feature type="binding site" evidence="12">
    <location>
        <position position="271"/>
    </location>
    <ligand>
        <name>K(+)</name>
        <dbReference type="ChEBI" id="CHEBI:29103"/>
    </ligand>
</feature>
<feature type="binding site" evidence="12">
    <location>
        <position position="276"/>
    </location>
    <ligand>
        <name>K(+)</name>
        <dbReference type="ChEBI" id="CHEBI:29103"/>
    </ligand>
</feature>
<proteinExistence type="inferred from homology"/>
<evidence type="ECO:0000313" key="14">
    <source>
        <dbReference type="EMBL" id="MFC3038706.1"/>
    </source>
</evidence>
<evidence type="ECO:0000256" key="1">
    <source>
        <dbReference type="ARBA" id="ARBA00005380"/>
    </source>
</evidence>
<feature type="domain" description="Carbohydrate kinase PfkB" evidence="13">
    <location>
        <begin position="5"/>
        <end position="283"/>
    </location>
</feature>
<comment type="pathway">
    <text evidence="12">Carbohydrate metabolism; D-ribose degradation; D-ribose 5-phosphate from beta-D-ribopyranose: step 2/2.</text>
</comment>
<feature type="binding site" evidence="12">
    <location>
        <position position="274"/>
    </location>
    <ligand>
        <name>K(+)</name>
        <dbReference type="ChEBI" id="CHEBI:29103"/>
    </ligand>
</feature>
<comment type="similarity">
    <text evidence="12">Belongs to the carbohydrate kinase PfkB family. Ribokinase subfamily.</text>
</comment>
<comment type="caution">
    <text evidence="14">The sequence shown here is derived from an EMBL/GenBank/DDBJ whole genome shotgun (WGS) entry which is preliminary data.</text>
</comment>
<feature type="active site" description="Proton acceptor" evidence="12">
    <location>
        <position position="241"/>
    </location>
</feature>
<comment type="cofactor">
    <cofactor evidence="12">
        <name>Mg(2+)</name>
        <dbReference type="ChEBI" id="CHEBI:18420"/>
    </cofactor>
    <text evidence="12">Requires a divalent cation, most likely magnesium in vivo, as an electrophilic catalyst to aid phosphoryl group transfer. It is the chelate of the metal and the nucleotide that is the actual substrate.</text>
</comment>
<keyword evidence="7 12" id="KW-0418">Kinase</keyword>
<comment type="caution">
    <text evidence="12">Lacks conserved residue(s) required for the propagation of feature annotation.</text>
</comment>
<comment type="catalytic activity">
    <reaction evidence="12">
        <text>D-ribose + ATP = D-ribose 5-phosphate + ADP + H(+)</text>
        <dbReference type="Rhea" id="RHEA:13697"/>
        <dbReference type="ChEBI" id="CHEBI:15378"/>
        <dbReference type="ChEBI" id="CHEBI:30616"/>
        <dbReference type="ChEBI" id="CHEBI:47013"/>
        <dbReference type="ChEBI" id="CHEBI:78346"/>
        <dbReference type="ChEBI" id="CHEBI:456216"/>
        <dbReference type="EC" id="2.7.1.15"/>
    </reaction>
</comment>
<keyword evidence="12" id="KW-0963">Cytoplasm</keyword>
<feature type="binding site" evidence="12">
    <location>
        <position position="237"/>
    </location>
    <ligand>
        <name>K(+)</name>
        <dbReference type="ChEBI" id="CHEBI:29103"/>
    </ligand>
</feature>
<comment type="subunit">
    <text evidence="12">Homodimer.</text>
</comment>
<comment type="activity regulation">
    <text evidence="12">Activated by a monovalent cation that binds near, but not in, the active site. The most likely occupant of the site in vivo is potassium. Ion binding induces a conformational change that may alter substrate affinity.</text>
</comment>
<dbReference type="PANTHER" id="PTHR10584:SF166">
    <property type="entry name" value="RIBOKINASE"/>
    <property type="match status" value="1"/>
</dbReference>
<feature type="binding site" evidence="12">
    <location>
        <position position="265"/>
    </location>
    <ligand>
        <name>ATP</name>
        <dbReference type="ChEBI" id="CHEBI:30616"/>
    </ligand>
</feature>
<dbReference type="EC" id="2.7.1.15" evidence="2 12"/>
<evidence type="ECO:0000259" key="13">
    <source>
        <dbReference type="Pfam" id="PF00294"/>
    </source>
</evidence>
<evidence type="ECO:0000313" key="15">
    <source>
        <dbReference type="Proteomes" id="UP001595279"/>
    </source>
</evidence>
<gene>
    <name evidence="12 14" type="primary">rbsK</name>
    <name evidence="14" type="ORF">ACFOGI_00375</name>
</gene>
<feature type="binding site" evidence="12">
    <location>
        <begin position="209"/>
        <end position="214"/>
    </location>
    <ligand>
        <name>ATP</name>
        <dbReference type="ChEBI" id="CHEBI:30616"/>
    </ligand>
</feature>
<comment type="function">
    <text evidence="12">Catalyzes the phosphorylation of ribose at O-5 in a reaction requiring ATP and magnesium. The resulting D-ribose-5-phosphate can then be used either for sythesis of nucleotides, histidine, and tryptophan, or as a component of the pentose phosphate pathway.</text>
</comment>
<dbReference type="GO" id="GO:0004747">
    <property type="term" value="F:ribokinase activity"/>
    <property type="evidence" value="ECO:0007669"/>
    <property type="project" value="UniProtKB-EC"/>
</dbReference>
<keyword evidence="5 12" id="KW-0479">Metal-binding</keyword>
<evidence type="ECO:0000256" key="12">
    <source>
        <dbReference type="HAMAP-Rule" id="MF_01987"/>
    </source>
</evidence>
<dbReference type="Gene3D" id="3.40.1190.20">
    <property type="match status" value="1"/>
</dbReference>
<dbReference type="PROSITE" id="PS00584">
    <property type="entry name" value="PFKB_KINASES_2"/>
    <property type="match status" value="1"/>
</dbReference>
<dbReference type="HAMAP" id="MF_01987">
    <property type="entry name" value="Ribokinase"/>
    <property type="match status" value="1"/>
</dbReference>
<evidence type="ECO:0000256" key="10">
    <source>
        <dbReference type="ARBA" id="ARBA00022958"/>
    </source>
</evidence>
<reference evidence="15" key="1">
    <citation type="journal article" date="2019" name="Int. J. Syst. Evol. Microbiol.">
        <title>The Global Catalogue of Microorganisms (GCM) 10K type strain sequencing project: providing services to taxonomists for standard genome sequencing and annotation.</title>
        <authorList>
            <consortium name="The Broad Institute Genomics Platform"/>
            <consortium name="The Broad Institute Genome Sequencing Center for Infectious Disease"/>
            <person name="Wu L."/>
            <person name="Ma J."/>
        </authorList>
    </citation>
    <scope>NUCLEOTIDE SEQUENCE [LARGE SCALE GENOMIC DNA]</scope>
    <source>
        <strain evidence="15">KCTC 13128</strain>
    </source>
</reference>
<evidence type="ECO:0000256" key="3">
    <source>
        <dbReference type="ARBA" id="ARBA00016943"/>
    </source>
</evidence>
<dbReference type="InterPro" id="IPR011877">
    <property type="entry name" value="Ribokinase"/>
</dbReference>
<dbReference type="InterPro" id="IPR011611">
    <property type="entry name" value="PfkB_dom"/>
</dbReference>
<keyword evidence="15" id="KW-1185">Reference proteome</keyword>
<dbReference type="InterPro" id="IPR029056">
    <property type="entry name" value="Ribokinase-like"/>
</dbReference>
<keyword evidence="8 12" id="KW-0067">ATP-binding</keyword>